<dbReference type="RefSeq" id="WP_165258555.1">
    <property type="nucleotide sequence ID" value="NZ_JAAKGT010000004.1"/>
</dbReference>
<protein>
    <submittedName>
        <fullName evidence="1">Uncharacterized protein</fullName>
    </submittedName>
</protein>
<organism evidence="1">
    <name type="scientific">Caulobacter sp. 602-2</name>
    <dbReference type="NCBI Taxonomy" id="2710887"/>
    <lineage>
        <taxon>Bacteria</taxon>
        <taxon>Pseudomonadati</taxon>
        <taxon>Pseudomonadota</taxon>
        <taxon>Alphaproteobacteria</taxon>
        <taxon>Caulobacterales</taxon>
        <taxon>Caulobacteraceae</taxon>
        <taxon>Caulobacter</taxon>
    </lineage>
</organism>
<evidence type="ECO:0000313" key="1">
    <source>
        <dbReference type="EMBL" id="NGM50065.1"/>
    </source>
</evidence>
<name>A0A6G4QXU8_9CAUL</name>
<sequence length="150" mass="16542">MRCNFEITQGVEFTGAFGCLDVHNAYALTAAEAEGQRLVLRFAANQYRISGRPMAFDVVFEGASLFETDLPADLSNLCIEEIGFLAPDDRDYGPILDRGRAGDGDHLAFKWQIEALEGVVRIAAEAAEVRVTIGPPAEDVRPAHRKRWFA</sequence>
<accession>A0A6G4QXU8</accession>
<dbReference type="EMBL" id="JAAKGT010000004">
    <property type="protein sequence ID" value="NGM50065.1"/>
    <property type="molecule type" value="Genomic_DNA"/>
</dbReference>
<gene>
    <name evidence="1" type="ORF">G5B46_10640</name>
</gene>
<reference evidence="1" key="1">
    <citation type="submission" date="2020-02" db="EMBL/GenBank/DDBJ databases">
        <authorList>
            <person name="Gao J."/>
            <person name="Sun J."/>
        </authorList>
    </citation>
    <scope>NUCLEOTIDE SEQUENCE</scope>
    <source>
        <strain evidence="1">602-2</strain>
    </source>
</reference>
<proteinExistence type="predicted"/>
<dbReference type="AlphaFoldDB" id="A0A6G4QXU8"/>
<comment type="caution">
    <text evidence="1">The sequence shown here is derived from an EMBL/GenBank/DDBJ whole genome shotgun (WGS) entry which is preliminary data.</text>
</comment>